<feature type="compositionally biased region" description="Low complexity" evidence="6">
    <location>
        <begin position="94"/>
        <end position="105"/>
    </location>
</feature>
<keyword evidence="2" id="KW-0479">Metal-binding</keyword>
<evidence type="ECO:0000256" key="1">
    <source>
        <dbReference type="ARBA" id="ARBA00004123"/>
    </source>
</evidence>
<dbReference type="InterPro" id="IPR008979">
    <property type="entry name" value="Galactose-bd-like_sf"/>
</dbReference>
<dbReference type="SUPFAM" id="SSF49785">
    <property type="entry name" value="Galactose-binding domain-like"/>
    <property type="match status" value="1"/>
</dbReference>
<dbReference type="GO" id="GO:0008270">
    <property type="term" value="F:zinc ion binding"/>
    <property type="evidence" value="ECO:0007669"/>
    <property type="project" value="UniProtKB-KW"/>
</dbReference>
<evidence type="ECO:0000256" key="5">
    <source>
        <dbReference type="ARBA" id="ARBA00023242"/>
    </source>
</evidence>
<dbReference type="OrthoDB" id="3259198at2759"/>
<accession>A0A8H5GZN3</accession>
<dbReference type="GO" id="GO:0005634">
    <property type="term" value="C:nucleus"/>
    <property type="evidence" value="ECO:0007669"/>
    <property type="project" value="UniProtKB-SubCell"/>
</dbReference>
<keyword evidence="4" id="KW-0862">Zinc</keyword>
<dbReference type="GO" id="GO:0046983">
    <property type="term" value="F:protein dimerization activity"/>
    <property type="evidence" value="ECO:0007669"/>
    <property type="project" value="InterPro"/>
</dbReference>
<dbReference type="InterPro" id="IPR008906">
    <property type="entry name" value="HATC_C_dom"/>
</dbReference>
<dbReference type="Gene3D" id="2.60.120.260">
    <property type="entry name" value="Galactose-binding domain-like"/>
    <property type="match status" value="2"/>
</dbReference>
<protein>
    <recommendedName>
        <fullName evidence="7">HAT C-terminal dimerisation domain-containing protein</fullName>
    </recommendedName>
</protein>
<evidence type="ECO:0000256" key="3">
    <source>
        <dbReference type="ARBA" id="ARBA00022771"/>
    </source>
</evidence>
<gene>
    <name evidence="8" type="ORF">D9758_004558</name>
</gene>
<dbReference type="AlphaFoldDB" id="A0A8H5GZN3"/>
<name>A0A8H5GZN3_9AGAR</name>
<dbReference type="SUPFAM" id="SSF53098">
    <property type="entry name" value="Ribonuclease H-like"/>
    <property type="match status" value="1"/>
</dbReference>
<reference evidence="8 9" key="1">
    <citation type="journal article" date="2020" name="ISME J.">
        <title>Uncovering the hidden diversity of litter-decomposition mechanisms in mushroom-forming fungi.</title>
        <authorList>
            <person name="Floudas D."/>
            <person name="Bentzer J."/>
            <person name="Ahren D."/>
            <person name="Johansson T."/>
            <person name="Persson P."/>
            <person name="Tunlid A."/>
        </authorList>
    </citation>
    <scope>NUCLEOTIDE SEQUENCE [LARGE SCALE GENOMIC DNA]</scope>
    <source>
        <strain evidence="8 9">CBS 291.85</strain>
    </source>
</reference>
<feature type="compositionally biased region" description="Pro residues" evidence="6">
    <location>
        <begin position="81"/>
        <end position="93"/>
    </location>
</feature>
<evidence type="ECO:0000313" key="8">
    <source>
        <dbReference type="EMBL" id="KAF5374266.1"/>
    </source>
</evidence>
<evidence type="ECO:0000256" key="2">
    <source>
        <dbReference type="ARBA" id="ARBA00022723"/>
    </source>
</evidence>
<dbReference type="InterPro" id="IPR052035">
    <property type="entry name" value="ZnF_BED_domain_contain"/>
</dbReference>
<sequence length="1068" mass="118384">MVKHDCPDPTLVLPEGSRHQPKRKQRPDGSEDATSPPTHQPRGTKARKTNGMFTPSDAHPEEVTEPAQTLGSSSATARNPTPTPTTNPTPTPTPTTNLTPAPIPVTTPTVIEVDNEETETTGLKHRLSMPGRPKSLCVADHPQFQSKESLVYTFLIMVEPEHEEGKLVSCEMACAFYSAKKLPEKKWKWNASGRGSTSNFLNHFKAKHTNVWAARNTEDMSARFPNRSMTPEEGSTQQLTLHSWTNKAFDFPMADRLLAEWMVLGCEEFLEVENQAFRQFVTHLCPAYGAKMVKADAVKNHIHGQYEKAEIRLKEYLKNAPGKKAFAADAWTSNNNLAYLAIVVSFITEEWEMASLLFDFPHLKGQHTGKNMAELLAKKIIDYGLADDFSALAADNASNNDTLRQELASILNEASQRTWYDPEEMTVRCLPHAIHLAVRSFLIELKAVGDNDIDPNQVETPGSAGLGKNPEETAEEVTVQDEGMAEMSDAELLAAQAKDGVDVTVVVQKIRQISKLTRSSPQRSEEFRKTISIVNAISNPCVKLRLLNLILDIITRWNSTYFMVKRAKELRAAIDELCIRNDLYKKYKISSEEWEVVDVIVEFLEIFRNCSEKMSTGNFPTLSASLLVYVKLMNAVNKFMESDTAKRNASVWAGLFACKEKLEKYYDKSTYESHYYYAAAVLDPRLKHKLFDANPNLFTRDWRHRMETAFRECLSLYSTAVPSSRATPSTATQTPSVSNTNASSIDDLFNDESLLGSSASSLSATETADEEYARYLRDQTIISVDCLQFWKMSCQSYPRLAAYARDVLAIPGSSVSVERVLSVGRDLIGLHRHSLSAKTSSELMIHRSILMVSSGDHPSDGRIASGDADCGFVDHPSERIASESDTIRSDRSPSTNVIALNVTNTAVPTSNPAGLLVSADFFYTDGTSSHIVSDSSWRFIAPTIPVGFQSPTFDDSRWSTAISQVGYASSPWGAITISPLVVGNTVTFASSQFIWTNELPGPGQDVPAGRRAFRRTITLSPSTVSVSVEILLTVDNEFSLYVNGRFIGSGTDWEVASRFAVNDIQGRM</sequence>
<comment type="subcellular location">
    <subcellularLocation>
        <location evidence="1">Nucleus</location>
    </subcellularLocation>
</comment>
<evidence type="ECO:0000256" key="4">
    <source>
        <dbReference type="ARBA" id="ARBA00022833"/>
    </source>
</evidence>
<dbReference type="InterPro" id="IPR012337">
    <property type="entry name" value="RNaseH-like_sf"/>
</dbReference>
<dbReference type="PANTHER" id="PTHR46481">
    <property type="entry name" value="ZINC FINGER BED DOMAIN-CONTAINING PROTEIN 4"/>
    <property type="match status" value="1"/>
</dbReference>
<dbReference type="PANTHER" id="PTHR46481:SF10">
    <property type="entry name" value="ZINC FINGER BED DOMAIN-CONTAINING PROTEIN 39"/>
    <property type="match status" value="1"/>
</dbReference>
<keyword evidence="9" id="KW-1185">Reference proteome</keyword>
<proteinExistence type="predicted"/>
<dbReference type="Pfam" id="PF05699">
    <property type="entry name" value="Dimer_Tnp_hAT"/>
    <property type="match status" value="1"/>
</dbReference>
<organism evidence="8 9">
    <name type="scientific">Tetrapyrgos nigripes</name>
    <dbReference type="NCBI Taxonomy" id="182062"/>
    <lineage>
        <taxon>Eukaryota</taxon>
        <taxon>Fungi</taxon>
        <taxon>Dikarya</taxon>
        <taxon>Basidiomycota</taxon>
        <taxon>Agaricomycotina</taxon>
        <taxon>Agaricomycetes</taxon>
        <taxon>Agaricomycetidae</taxon>
        <taxon>Agaricales</taxon>
        <taxon>Marasmiineae</taxon>
        <taxon>Marasmiaceae</taxon>
        <taxon>Tetrapyrgos</taxon>
    </lineage>
</organism>
<feature type="region of interest" description="Disordered" evidence="6">
    <location>
        <begin position="1"/>
        <end position="105"/>
    </location>
</feature>
<comment type="caution">
    <text evidence="8">The sequence shown here is derived from an EMBL/GenBank/DDBJ whole genome shotgun (WGS) entry which is preliminary data.</text>
</comment>
<evidence type="ECO:0000256" key="6">
    <source>
        <dbReference type="SAM" id="MobiDB-lite"/>
    </source>
</evidence>
<feature type="domain" description="HAT C-terminal dimerisation" evidence="7">
    <location>
        <begin position="774"/>
        <end position="847"/>
    </location>
</feature>
<dbReference type="Proteomes" id="UP000559256">
    <property type="component" value="Unassembled WGS sequence"/>
</dbReference>
<keyword evidence="3" id="KW-0863">Zinc-finger</keyword>
<dbReference type="EMBL" id="JAACJM010000002">
    <property type="protein sequence ID" value="KAF5374266.1"/>
    <property type="molecule type" value="Genomic_DNA"/>
</dbReference>
<keyword evidence="5" id="KW-0539">Nucleus</keyword>
<evidence type="ECO:0000313" key="9">
    <source>
        <dbReference type="Proteomes" id="UP000559256"/>
    </source>
</evidence>
<evidence type="ECO:0000259" key="7">
    <source>
        <dbReference type="Pfam" id="PF05699"/>
    </source>
</evidence>